<dbReference type="GO" id="GO:0004479">
    <property type="term" value="F:methionyl-tRNA formyltransferase activity"/>
    <property type="evidence" value="ECO:0007669"/>
    <property type="project" value="UniProtKB-UniRule"/>
</dbReference>
<keyword evidence="3 5" id="KW-0808">Transferase</keyword>
<dbReference type="InterPro" id="IPR002376">
    <property type="entry name" value="Formyl_transf_N"/>
</dbReference>
<evidence type="ECO:0000256" key="2">
    <source>
        <dbReference type="ARBA" id="ARBA00012261"/>
    </source>
</evidence>
<dbReference type="InterPro" id="IPR036477">
    <property type="entry name" value="Formyl_transf_N_sf"/>
</dbReference>
<feature type="binding site" evidence="5">
    <location>
        <begin position="109"/>
        <end position="112"/>
    </location>
    <ligand>
        <name>(6S)-5,6,7,8-tetrahydrofolate</name>
        <dbReference type="ChEBI" id="CHEBI:57453"/>
    </ligand>
</feature>
<sequence length="311" mass="33550">MRLVFAGTPDFAATALRALLNTHHTLAGVYSQPDRPAGRGRKLQPSPVKQVALDHGIPVFQPESLKTPEAQQELASLQPDVMIVAAYGLILPQAILDIPVHGCLNIHASLLPRWRGAAPIQRAIAAGDTETGITIMQMDKGLDTGDMLLKSATTIDASDTGGSLHDRLSMLGGNAIIKALRLLEKGELRGEAQDDALACYAHKLSKEDGHIDWSQSAVTIERIIRAFNPWPGTYTNLEQQRVRILDAVTTEEQSQTPAGTVIRREREGIDIACGAGTLRVTRVQLPGSRAQSVNDLINGGKQLLLPGQELH</sequence>
<protein>
    <recommendedName>
        <fullName evidence="2 5">Methionyl-tRNA formyltransferase</fullName>
        <ecNumber evidence="2 5">2.1.2.9</ecNumber>
    </recommendedName>
</protein>
<comment type="function">
    <text evidence="5">Attaches a formyl group to the free amino group of methionyl-tRNA(fMet). The formyl group appears to play a dual role in the initiator identity of N-formylmethionyl-tRNA by promoting its recognition by IF2 and preventing the misappropriation of this tRNA by the elongation apparatus.</text>
</comment>
<evidence type="ECO:0000259" key="6">
    <source>
        <dbReference type="Pfam" id="PF00551"/>
    </source>
</evidence>
<dbReference type="AlphaFoldDB" id="A0A851HTN4"/>
<keyword evidence="4 5" id="KW-0648">Protein biosynthesis</keyword>
<dbReference type="InterPro" id="IPR041711">
    <property type="entry name" value="Met-tRNA-FMT_N"/>
</dbReference>
<name>A0A851HTN4_9GAMM</name>
<dbReference type="HAMAP" id="MF_00182">
    <property type="entry name" value="Formyl_trans"/>
    <property type="match status" value="1"/>
</dbReference>
<evidence type="ECO:0000313" key="8">
    <source>
        <dbReference type="EMBL" id="NWN92090.1"/>
    </source>
</evidence>
<dbReference type="InterPro" id="IPR005794">
    <property type="entry name" value="Fmt"/>
</dbReference>
<dbReference type="EC" id="2.1.2.9" evidence="2 5"/>
<dbReference type="InterPro" id="IPR044135">
    <property type="entry name" value="Met-tRNA-FMT_C"/>
</dbReference>
<comment type="catalytic activity">
    <reaction evidence="5">
        <text>L-methionyl-tRNA(fMet) + (6R)-10-formyltetrahydrofolate = N-formyl-L-methionyl-tRNA(fMet) + (6S)-5,6,7,8-tetrahydrofolate + H(+)</text>
        <dbReference type="Rhea" id="RHEA:24380"/>
        <dbReference type="Rhea" id="RHEA-COMP:9952"/>
        <dbReference type="Rhea" id="RHEA-COMP:9953"/>
        <dbReference type="ChEBI" id="CHEBI:15378"/>
        <dbReference type="ChEBI" id="CHEBI:57453"/>
        <dbReference type="ChEBI" id="CHEBI:78530"/>
        <dbReference type="ChEBI" id="CHEBI:78844"/>
        <dbReference type="ChEBI" id="CHEBI:195366"/>
        <dbReference type="EC" id="2.1.2.9"/>
    </reaction>
</comment>
<dbReference type="PANTHER" id="PTHR11138">
    <property type="entry name" value="METHIONYL-TRNA FORMYLTRANSFERASE"/>
    <property type="match status" value="1"/>
</dbReference>
<proteinExistence type="inferred from homology"/>
<dbReference type="FunFam" id="3.40.50.170:FF:000003">
    <property type="entry name" value="Methionyl-tRNA formyltransferase"/>
    <property type="match status" value="1"/>
</dbReference>
<evidence type="ECO:0000256" key="3">
    <source>
        <dbReference type="ARBA" id="ARBA00022679"/>
    </source>
</evidence>
<evidence type="ECO:0000256" key="1">
    <source>
        <dbReference type="ARBA" id="ARBA00010699"/>
    </source>
</evidence>
<feature type="domain" description="Formyl transferase C-terminal" evidence="7">
    <location>
        <begin position="203"/>
        <end position="299"/>
    </location>
</feature>
<comment type="caution">
    <text evidence="8">The sequence shown here is derived from an EMBL/GenBank/DDBJ whole genome shotgun (WGS) entry which is preliminary data.</text>
</comment>
<evidence type="ECO:0000256" key="4">
    <source>
        <dbReference type="ARBA" id="ARBA00022917"/>
    </source>
</evidence>
<dbReference type="CDD" id="cd08646">
    <property type="entry name" value="FMT_core_Met-tRNA-FMT_N"/>
    <property type="match status" value="1"/>
</dbReference>
<dbReference type="EMBL" id="JABEVQ010000005">
    <property type="protein sequence ID" value="NWN92090.1"/>
    <property type="molecule type" value="Genomic_DNA"/>
</dbReference>
<feature type="domain" description="Formyl transferase N-terminal" evidence="6">
    <location>
        <begin position="1"/>
        <end position="180"/>
    </location>
</feature>
<dbReference type="Pfam" id="PF00551">
    <property type="entry name" value="Formyl_trans_N"/>
    <property type="match status" value="1"/>
</dbReference>
<dbReference type="Pfam" id="PF02911">
    <property type="entry name" value="Formyl_trans_C"/>
    <property type="match status" value="1"/>
</dbReference>
<dbReference type="NCBIfam" id="TIGR00460">
    <property type="entry name" value="fmt"/>
    <property type="match status" value="1"/>
</dbReference>
<evidence type="ECO:0000256" key="5">
    <source>
        <dbReference type="HAMAP-Rule" id="MF_00182"/>
    </source>
</evidence>
<dbReference type="GO" id="GO:0005829">
    <property type="term" value="C:cytosol"/>
    <property type="evidence" value="ECO:0007669"/>
    <property type="project" value="TreeGrafter"/>
</dbReference>
<dbReference type="SUPFAM" id="SSF53328">
    <property type="entry name" value="Formyltransferase"/>
    <property type="match status" value="1"/>
</dbReference>
<dbReference type="CDD" id="cd08704">
    <property type="entry name" value="Met_tRNA_FMT_C"/>
    <property type="match status" value="1"/>
</dbReference>
<dbReference type="PROSITE" id="PS00373">
    <property type="entry name" value="GART"/>
    <property type="match status" value="1"/>
</dbReference>
<gene>
    <name evidence="5 8" type="primary">fmt</name>
    <name evidence="8" type="ORF">HLV39_11355</name>
</gene>
<keyword evidence="9" id="KW-1185">Reference proteome</keyword>
<evidence type="ECO:0000313" key="9">
    <source>
        <dbReference type="Proteomes" id="UP000536442"/>
    </source>
</evidence>
<dbReference type="FunFam" id="3.40.50.12230:FF:000001">
    <property type="entry name" value="Methionyl-tRNA formyltransferase"/>
    <property type="match status" value="1"/>
</dbReference>
<dbReference type="InterPro" id="IPR001555">
    <property type="entry name" value="GART_AS"/>
</dbReference>
<evidence type="ECO:0000259" key="7">
    <source>
        <dbReference type="Pfam" id="PF02911"/>
    </source>
</evidence>
<organism evidence="8 9">
    <name type="scientific">Marinobacter adhaerens</name>
    <dbReference type="NCBI Taxonomy" id="1033846"/>
    <lineage>
        <taxon>Bacteria</taxon>
        <taxon>Pseudomonadati</taxon>
        <taxon>Pseudomonadota</taxon>
        <taxon>Gammaproteobacteria</taxon>
        <taxon>Pseudomonadales</taxon>
        <taxon>Marinobacteraceae</taxon>
        <taxon>Marinobacter</taxon>
    </lineage>
</organism>
<accession>A0A851HTN4</accession>
<dbReference type="InterPro" id="IPR005793">
    <property type="entry name" value="Formyl_trans_C"/>
</dbReference>
<dbReference type="Gene3D" id="3.40.50.12230">
    <property type="match status" value="1"/>
</dbReference>
<dbReference type="SUPFAM" id="SSF50486">
    <property type="entry name" value="FMT C-terminal domain-like"/>
    <property type="match status" value="1"/>
</dbReference>
<reference evidence="8 9" key="1">
    <citation type="submission" date="2020-03" db="EMBL/GenBank/DDBJ databases">
        <title>Metagenomic, metatranscriptomic, and metabolomic analyses revealed the key microbes and metabolic features during the fermentation of ganjang, Korean traditional soy sauce.</title>
        <authorList>
            <person name="Chun B.H."/>
            <person name="Jeon C.O."/>
        </authorList>
    </citation>
    <scope>NUCLEOTIDE SEQUENCE [LARGE SCALE GENOMIC DNA]</scope>
    <source>
        <strain evidence="8 9">KG14</strain>
    </source>
</reference>
<dbReference type="Proteomes" id="UP000536442">
    <property type="component" value="Unassembled WGS sequence"/>
</dbReference>
<dbReference type="PANTHER" id="PTHR11138:SF5">
    <property type="entry name" value="METHIONYL-TRNA FORMYLTRANSFERASE, MITOCHONDRIAL"/>
    <property type="match status" value="1"/>
</dbReference>
<dbReference type="InterPro" id="IPR011034">
    <property type="entry name" value="Formyl_transferase-like_C_sf"/>
</dbReference>
<comment type="similarity">
    <text evidence="1 5">Belongs to the Fmt family.</text>
</comment>